<name>A0ABW2NYK9_9ACTN</name>
<comment type="subcellular location">
    <subcellularLocation>
        <location evidence="1">Cell outer membrane</location>
    </subcellularLocation>
</comment>
<keyword evidence="7" id="KW-1185">Reference proteome</keyword>
<dbReference type="PROSITE" id="PS51123">
    <property type="entry name" value="OMPA_2"/>
    <property type="match status" value="1"/>
</dbReference>
<evidence type="ECO:0000313" key="7">
    <source>
        <dbReference type="Proteomes" id="UP001596496"/>
    </source>
</evidence>
<dbReference type="InterPro" id="IPR036465">
    <property type="entry name" value="vWFA_dom_sf"/>
</dbReference>
<dbReference type="Gene3D" id="3.30.1330.60">
    <property type="entry name" value="OmpA-like domain"/>
    <property type="match status" value="1"/>
</dbReference>
<evidence type="ECO:0000256" key="1">
    <source>
        <dbReference type="ARBA" id="ARBA00004442"/>
    </source>
</evidence>
<organism evidence="6 7">
    <name type="scientific">Sphaerisporangium rhizosphaerae</name>
    <dbReference type="NCBI Taxonomy" id="2269375"/>
    <lineage>
        <taxon>Bacteria</taxon>
        <taxon>Bacillati</taxon>
        <taxon>Actinomycetota</taxon>
        <taxon>Actinomycetes</taxon>
        <taxon>Streptosporangiales</taxon>
        <taxon>Streptosporangiaceae</taxon>
        <taxon>Sphaerisporangium</taxon>
    </lineage>
</organism>
<dbReference type="PRINTS" id="PR01021">
    <property type="entry name" value="OMPADOMAIN"/>
</dbReference>
<dbReference type="SUPFAM" id="SSF103088">
    <property type="entry name" value="OmpA-like"/>
    <property type="match status" value="1"/>
</dbReference>
<dbReference type="InterPro" id="IPR050330">
    <property type="entry name" value="Bact_OuterMem_StrucFunc"/>
</dbReference>
<feature type="domain" description="OmpA-like" evidence="5">
    <location>
        <begin position="303"/>
        <end position="422"/>
    </location>
</feature>
<sequence length="422" mass="44712">MRNGRRGALLLALVVFCVTGCGAMEQALLGDGSGTGAGSQEAAPAAGRCEQLLKVPTGIPDVTSVTVLLVDGSATSYTRGEPRRHQDWGALLTQRLPDAPRNLVAAGVFGGAVDWRIEKITPGDSKDAARTHNDRKDARACLSGELTDKLGAGSAKPQTDVLRAVTTAAQQIGKYGDKTPKTIMVATDGLSNTGCADLRAADIGDHSVIPGLVRGCRAELPQLDRSYTVQLIGIGNPADGWSDVKTPHRVWLLELWKQMCAATGANCPKPTAEAPAVADVSASATALSPDADVRMPGLRITPGNPTVITVPASILFDVDSARPAPRAQDTMGSVVEELDKLRYRRVVVAGHTDSTGSPDYNRRLSEKRAKAVLKVLRDRGITESTAVWYGSRKPACAPEYKNGTPDRVAMACNRRVEIIVYT</sequence>
<comment type="caution">
    <text evidence="6">The sequence shown here is derived from an EMBL/GenBank/DDBJ whole genome shotgun (WGS) entry which is preliminary data.</text>
</comment>
<dbReference type="CDD" id="cd07185">
    <property type="entry name" value="OmpA_C-like"/>
    <property type="match status" value="1"/>
</dbReference>
<reference evidence="7" key="1">
    <citation type="journal article" date="2019" name="Int. J. Syst. Evol. Microbiol.">
        <title>The Global Catalogue of Microorganisms (GCM) 10K type strain sequencing project: providing services to taxonomists for standard genome sequencing and annotation.</title>
        <authorList>
            <consortium name="The Broad Institute Genomics Platform"/>
            <consortium name="The Broad Institute Genome Sequencing Center for Infectious Disease"/>
            <person name="Wu L."/>
            <person name="Ma J."/>
        </authorList>
    </citation>
    <scope>NUCLEOTIDE SEQUENCE [LARGE SCALE GENOMIC DNA]</scope>
    <source>
        <strain evidence="7">CECT 7649</strain>
    </source>
</reference>
<dbReference type="Proteomes" id="UP001596496">
    <property type="component" value="Unassembled WGS sequence"/>
</dbReference>
<keyword evidence="2 4" id="KW-0472">Membrane</keyword>
<evidence type="ECO:0000313" key="6">
    <source>
        <dbReference type="EMBL" id="MFC7381337.1"/>
    </source>
</evidence>
<evidence type="ECO:0000256" key="3">
    <source>
        <dbReference type="ARBA" id="ARBA00023237"/>
    </source>
</evidence>
<dbReference type="EMBL" id="JBHTCG010000002">
    <property type="protein sequence ID" value="MFC7381337.1"/>
    <property type="molecule type" value="Genomic_DNA"/>
</dbReference>
<dbReference type="Pfam" id="PF00691">
    <property type="entry name" value="OmpA"/>
    <property type="match status" value="1"/>
</dbReference>
<dbReference type="InterPro" id="IPR006664">
    <property type="entry name" value="OMP_bac"/>
</dbReference>
<dbReference type="PANTHER" id="PTHR30329:SF21">
    <property type="entry name" value="LIPOPROTEIN YIAD-RELATED"/>
    <property type="match status" value="1"/>
</dbReference>
<evidence type="ECO:0000259" key="5">
    <source>
        <dbReference type="PROSITE" id="PS51123"/>
    </source>
</evidence>
<gene>
    <name evidence="6" type="ORF">ACFQSB_03895</name>
</gene>
<dbReference type="Gene3D" id="3.40.50.410">
    <property type="entry name" value="von Willebrand factor, type A domain"/>
    <property type="match status" value="1"/>
</dbReference>
<dbReference type="InterPro" id="IPR006665">
    <property type="entry name" value="OmpA-like"/>
</dbReference>
<evidence type="ECO:0000256" key="4">
    <source>
        <dbReference type="PROSITE-ProRule" id="PRU00473"/>
    </source>
</evidence>
<keyword evidence="3" id="KW-0998">Cell outer membrane</keyword>
<proteinExistence type="predicted"/>
<dbReference type="PANTHER" id="PTHR30329">
    <property type="entry name" value="STATOR ELEMENT OF FLAGELLAR MOTOR COMPLEX"/>
    <property type="match status" value="1"/>
</dbReference>
<evidence type="ECO:0000256" key="2">
    <source>
        <dbReference type="ARBA" id="ARBA00023136"/>
    </source>
</evidence>
<dbReference type="RefSeq" id="WP_354919603.1">
    <property type="nucleotide sequence ID" value="NZ_JBHTCG010000002.1"/>
</dbReference>
<dbReference type="InterPro" id="IPR036737">
    <property type="entry name" value="OmpA-like_sf"/>
</dbReference>
<accession>A0ABW2NYK9</accession>
<protein>
    <submittedName>
        <fullName evidence="6">OmpA family protein</fullName>
    </submittedName>
</protein>